<organism evidence="1 2">
    <name type="scientific">Clostridium chromiireducens</name>
    <dbReference type="NCBI Taxonomy" id="225345"/>
    <lineage>
        <taxon>Bacteria</taxon>
        <taxon>Bacillati</taxon>
        <taxon>Bacillota</taxon>
        <taxon>Clostridia</taxon>
        <taxon>Eubacteriales</taxon>
        <taxon>Clostridiaceae</taxon>
        <taxon>Clostridium</taxon>
    </lineage>
</organism>
<dbReference type="RefSeq" id="WP_079441499.1">
    <property type="nucleotide sequence ID" value="NZ_JBLZIA010000003.1"/>
</dbReference>
<dbReference type="EMBL" id="QXDJ01000002">
    <property type="protein sequence ID" value="RII35332.1"/>
    <property type="molecule type" value="Genomic_DNA"/>
</dbReference>
<accession>A0A399IV04</accession>
<sequence length="70" mass="8277">MKTWALFKLKCNISFRRHLLNLLLLFFSPSKRFIIALSQNLDKHIVLYQKELNSLYSKQHNSKSVKEIAA</sequence>
<reference evidence="1 2" key="1">
    <citation type="submission" date="2018-08" db="EMBL/GenBank/DDBJ databases">
        <title>Genome of Clostridium chromiireducens C1, DSM12136.</title>
        <authorList>
            <person name="Xing M."/>
            <person name="Wei Y."/>
            <person name="Ang E.L."/>
            <person name="Zhao H."/>
            <person name="Zhang Y."/>
        </authorList>
    </citation>
    <scope>NUCLEOTIDE SEQUENCE [LARGE SCALE GENOMIC DNA]</scope>
    <source>
        <strain evidence="1 2">C1</strain>
    </source>
</reference>
<dbReference type="Proteomes" id="UP000265930">
    <property type="component" value="Unassembled WGS sequence"/>
</dbReference>
<dbReference type="AlphaFoldDB" id="A0A399IV04"/>
<name>A0A399IV04_9CLOT</name>
<protein>
    <recommendedName>
        <fullName evidence="3">Spo0E family sporulation regulatory protein-aspartic acid phosphatase</fullName>
    </recommendedName>
</protein>
<gene>
    <name evidence="1" type="ORF">D2A34_08990</name>
</gene>
<evidence type="ECO:0008006" key="3">
    <source>
        <dbReference type="Google" id="ProtNLM"/>
    </source>
</evidence>
<dbReference type="OrthoDB" id="1931767at2"/>
<comment type="caution">
    <text evidence="1">The sequence shown here is derived from an EMBL/GenBank/DDBJ whole genome shotgun (WGS) entry which is preliminary data.</text>
</comment>
<evidence type="ECO:0000313" key="1">
    <source>
        <dbReference type="EMBL" id="RII35332.1"/>
    </source>
</evidence>
<evidence type="ECO:0000313" key="2">
    <source>
        <dbReference type="Proteomes" id="UP000265930"/>
    </source>
</evidence>
<proteinExistence type="predicted"/>